<dbReference type="Pfam" id="PF08395">
    <property type="entry name" value="7tm_7"/>
    <property type="match status" value="1"/>
</dbReference>
<organism evidence="7 8">
    <name type="scientific">Allacma fusca</name>
    <dbReference type="NCBI Taxonomy" id="39272"/>
    <lineage>
        <taxon>Eukaryota</taxon>
        <taxon>Metazoa</taxon>
        <taxon>Ecdysozoa</taxon>
        <taxon>Arthropoda</taxon>
        <taxon>Hexapoda</taxon>
        <taxon>Collembola</taxon>
        <taxon>Symphypleona</taxon>
        <taxon>Sminthuridae</taxon>
        <taxon>Allacma</taxon>
    </lineage>
</organism>
<feature type="transmembrane region" description="Helical" evidence="6">
    <location>
        <begin position="237"/>
        <end position="255"/>
    </location>
</feature>
<comment type="caution">
    <text evidence="7">The sequence shown here is derived from an EMBL/GenBank/DDBJ whole genome shotgun (WGS) entry which is preliminary data.</text>
</comment>
<dbReference type="Proteomes" id="UP000708208">
    <property type="component" value="Unassembled WGS sequence"/>
</dbReference>
<feature type="transmembrane region" description="Helical" evidence="6">
    <location>
        <begin position="346"/>
        <end position="365"/>
    </location>
</feature>
<dbReference type="GO" id="GO:0050909">
    <property type="term" value="P:sensory perception of taste"/>
    <property type="evidence" value="ECO:0007669"/>
    <property type="project" value="InterPro"/>
</dbReference>
<evidence type="ECO:0000256" key="4">
    <source>
        <dbReference type="ARBA" id="ARBA00022989"/>
    </source>
</evidence>
<protein>
    <recommendedName>
        <fullName evidence="9">Gustatory receptor</fullName>
    </recommendedName>
</protein>
<dbReference type="InterPro" id="IPR013604">
    <property type="entry name" value="7TM_chemorcpt"/>
</dbReference>
<keyword evidence="5 6" id="KW-0472">Membrane</keyword>
<evidence type="ECO:0000313" key="8">
    <source>
        <dbReference type="Proteomes" id="UP000708208"/>
    </source>
</evidence>
<dbReference type="GO" id="GO:0005886">
    <property type="term" value="C:plasma membrane"/>
    <property type="evidence" value="ECO:0007669"/>
    <property type="project" value="UniProtKB-SubCell"/>
</dbReference>
<keyword evidence="2" id="KW-1003">Cell membrane</keyword>
<feature type="transmembrane region" description="Helical" evidence="6">
    <location>
        <begin position="267"/>
        <end position="286"/>
    </location>
</feature>
<evidence type="ECO:0008006" key="9">
    <source>
        <dbReference type="Google" id="ProtNLM"/>
    </source>
</evidence>
<accession>A0A8J2PRF8</accession>
<dbReference type="EMBL" id="CAJVCH010533617">
    <property type="protein sequence ID" value="CAG7824681.1"/>
    <property type="molecule type" value="Genomic_DNA"/>
</dbReference>
<sequence length="370" mass="42291">MLSTVSFYSIVVSSMSFYTFVVIILNWVFQIYWPQKIIQDNALIFKPTRQSSTGVLITKLYLLSNCAFPFIRIVVISSQVINFIPITYHVDAMVRFYDDLQQYCENRGQIFKFKIQRNSLLILLIFVGLPWFSTVPLMAITWIKGKVIFPGLPTVQVVLVFLVQTLCFFGDDADLHIQCNVVSQFYVQIETVIVQTIQDFTDASSIDLIQIRTWHQFLHRNRRICRKIGEVTKVPQLLSIFYFILSAIIYLYSVIETLTRDSYHSDNSILIAATGSLVFSLIQLYAKTLRAESVTKAEASLKKALLPLTNYAKSSEVQLELKEMQSTLTESPIGISFGNYTKLNQGIFLTLSTQVVTYLIVLLQFEKAAP</sequence>
<name>A0A8J2PRF8_9HEXA</name>
<proteinExistence type="predicted"/>
<evidence type="ECO:0000256" key="6">
    <source>
        <dbReference type="SAM" id="Phobius"/>
    </source>
</evidence>
<evidence type="ECO:0000256" key="2">
    <source>
        <dbReference type="ARBA" id="ARBA00022475"/>
    </source>
</evidence>
<gene>
    <name evidence="7" type="ORF">AFUS01_LOCUS34826</name>
</gene>
<keyword evidence="3 6" id="KW-0812">Transmembrane</keyword>
<feature type="transmembrane region" description="Helical" evidence="6">
    <location>
        <begin position="148"/>
        <end position="169"/>
    </location>
</feature>
<evidence type="ECO:0000256" key="3">
    <source>
        <dbReference type="ARBA" id="ARBA00022692"/>
    </source>
</evidence>
<dbReference type="AlphaFoldDB" id="A0A8J2PRF8"/>
<reference evidence="7" key="1">
    <citation type="submission" date="2021-06" db="EMBL/GenBank/DDBJ databases">
        <authorList>
            <person name="Hodson N. C."/>
            <person name="Mongue J. A."/>
            <person name="Jaron S. K."/>
        </authorList>
    </citation>
    <scope>NUCLEOTIDE SEQUENCE</scope>
</reference>
<feature type="transmembrane region" description="Helical" evidence="6">
    <location>
        <begin position="120"/>
        <end position="142"/>
    </location>
</feature>
<evidence type="ECO:0000256" key="5">
    <source>
        <dbReference type="ARBA" id="ARBA00023136"/>
    </source>
</evidence>
<keyword evidence="8" id="KW-1185">Reference proteome</keyword>
<evidence type="ECO:0000256" key="1">
    <source>
        <dbReference type="ARBA" id="ARBA00004651"/>
    </source>
</evidence>
<evidence type="ECO:0000313" key="7">
    <source>
        <dbReference type="EMBL" id="CAG7824681.1"/>
    </source>
</evidence>
<dbReference type="OrthoDB" id="5800391at2759"/>
<keyword evidence="4 6" id="KW-1133">Transmembrane helix</keyword>
<comment type="subcellular location">
    <subcellularLocation>
        <location evidence="1">Cell membrane</location>
        <topology evidence="1">Multi-pass membrane protein</topology>
    </subcellularLocation>
</comment>
<feature type="transmembrane region" description="Helical" evidence="6">
    <location>
        <begin position="6"/>
        <end position="29"/>
    </location>
</feature>